<proteinExistence type="predicted"/>
<evidence type="ECO:0008006" key="3">
    <source>
        <dbReference type="Google" id="ProtNLM"/>
    </source>
</evidence>
<name>A0A1F7JLW7_9BACT</name>
<protein>
    <recommendedName>
        <fullName evidence="3">Methyltransferase domain-containing protein</fullName>
    </recommendedName>
</protein>
<dbReference type="AlphaFoldDB" id="A0A1F7JLW7"/>
<comment type="caution">
    <text evidence="1">The sequence shown here is derived from an EMBL/GenBank/DDBJ whole genome shotgun (WGS) entry which is preliminary data.</text>
</comment>
<organism evidence="1 2">
    <name type="scientific">Candidatus Roizmanbacteria bacterium RIFCSPLOWO2_02_FULL_38_10</name>
    <dbReference type="NCBI Taxonomy" id="1802074"/>
    <lineage>
        <taxon>Bacteria</taxon>
        <taxon>Candidatus Roizmaniibacteriota</taxon>
    </lineage>
</organism>
<accession>A0A1F7JLW7</accession>
<reference evidence="1 2" key="1">
    <citation type="journal article" date="2016" name="Nat. Commun.">
        <title>Thousands of microbial genomes shed light on interconnected biogeochemical processes in an aquifer system.</title>
        <authorList>
            <person name="Anantharaman K."/>
            <person name="Brown C.T."/>
            <person name="Hug L.A."/>
            <person name="Sharon I."/>
            <person name="Castelle C.J."/>
            <person name="Probst A.J."/>
            <person name="Thomas B.C."/>
            <person name="Singh A."/>
            <person name="Wilkins M.J."/>
            <person name="Karaoz U."/>
            <person name="Brodie E.L."/>
            <person name="Williams K.H."/>
            <person name="Hubbard S.S."/>
            <person name="Banfield J.F."/>
        </authorList>
    </citation>
    <scope>NUCLEOTIDE SEQUENCE [LARGE SCALE GENOMIC DNA]</scope>
</reference>
<dbReference type="SUPFAM" id="SSF53335">
    <property type="entry name" value="S-adenosyl-L-methionine-dependent methyltransferases"/>
    <property type="match status" value="1"/>
</dbReference>
<evidence type="ECO:0000313" key="2">
    <source>
        <dbReference type="Proteomes" id="UP000176376"/>
    </source>
</evidence>
<dbReference type="Proteomes" id="UP000176376">
    <property type="component" value="Unassembled WGS sequence"/>
</dbReference>
<dbReference type="STRING" id="1802074.A3J15_00950"/>
<evidence type="ECO:0000313" key="1">
    <source>
        <dbReference type="EMBL" id="OGK56611.1"/>
    </source>
</evidence>
<sequence>MSEPNGEYDYYPNIIEEGVTFPGIAIGYLGLIDGDRVTHLTTEDFQMEDPWSIAMRQAINKVNSDGWFAGHTMLELGIGDGRNVREAANGGKLAGIVGVDVDAYKIDVAEANLKSDSNTASLPRTYYEGDAVSVLEYLGMKQTAVPDRALMCLPQSNDGLQTSTADASDDFPAHAPFRPDWDHLGLRLNAGALTRLAEIASPQTETLVILSDRIPAEIHSLLFEQTGWQIESIVVHERVRQDFDTKLDWMSHLQDDGQRFFDETGLPLSIEEAVGRINAFDPLQNQAKLDVYHDVTVYRLKLNTDRLA</sequence>
<gene>
    <name evidence="1" type="ORF">A3J15_00950</name>
</gene>
<dbReference type="EMBL" id="MGAY01000029">
    <property type="protein sequence ID" value="OGK56611.1"/>
    <property type="molecule type" value="Genomic_DNA"/>
</dbReference>
<dbReference type="InterPro" id="IPR029063">
    <property type="entry name" value="SAM-dependent_MTases_sf"/>
</dbReference>
<dbReference type="Gene3D" id="3.40.50.150">
    <property type="entry name" value="Vaccinia Virus protein VP39"/>
    <property type="match status" value="1"/>
</dbReference>